<dbReference type="Pfam" id="PF00196">
    <property type="entry name" value="GerE"/>
    <property type="match status" value="1"/>
</dbReference>
<dbReference type="GO" id="GO:0006355">
    <property type="term" value="P:regulation of DNA-templated transcription"/>
    <property type="evidence" value="ECO:0007669"/>
    <property type="project" value="InterPro"/>
</dbReference>
<reference evidence="19" key="1">
    <citation type="submission" date="2022-07" db="EMBL/GenBank/DDBJ databases">
        <title>Ectorhizobium quercum gen.nov., sp. nov.</title>
        <authorList>
            <person name="Ma T."/>
            <person name="Li Y."/>
        </authorList>
    </citation>
    <scope>NUCLEOTIDE SEQUENCE</scope>
    <source>
        <strain evidence="19">BDR2-2</strain>
    </source>
</reference>
<dbReference type="Pfam" id="PF13596">
    <property type="entry name" value="PAS_10"/>
    <property type="match status" value="1"/>
</dbReference>
<evidence type="ECO:0000256" key="11">
    <source>
        <dbReference type="SAM" id="Coils"/>
    </source>
</evidence>
<feature type="domain" description="HTH luxR-type" evidence="13">
    <location>
        <begin position="1377"/>
        <end position="1442"/>
    </location>
</feature>
<evidence type="ECO:0000256" key="1">
    <source>
        <dbReference type="ARBA" id="ARBA00000085"/>
    </source>
</evidence>
<dbReference type="SUPFAM" id="SSF47384">
    <property type="entry name" value="Homodimeric domain of signal transducing histidine kinase"/>
    <property type="match status" value="1"/>
</dbReference>
<dbReference type="Pfam" id="PF03705">
    <property type="entry name" value="CheR_N"/>
    <property type="match status" value="1"/>
</dbReference>
<feature type="domain" description="PAC" evidence="16">
    <location>
        <begin position="796"/>
        <end position="846"/>
    </location>
</feature>
<keyword evidence="11" id="KW-0175">Coiled coil</keyword>
<dbReference type="GO" id="GO:0005737">
    <property type="term" value="C:cytoplasm"/>
    <property type="evidence" value="ECO:0007669"/>
    <property type="project" value="InterPro"/>
</dbReference>
<comment type="caution">
    <text evidence="19">The sequence shown here is derived from an EMBL/GenBank/DDBJ whole genome shotgun (WGS) entry which is preliminary data.</text>
</comment>
<dbReference type="InterPro" id="IPR000700">
    <property type="entry name" value="PAS-assoc_C"/>
</dbReference>
<feature type="domain" description="Response regulatory" evidence="15">
    <location>
        <begin position="1247"/>
        <end position="1361"/>
    </location>
</feature>
<dbReference type="InterPro" id="IPR005467">
    <property type="entry name" value="His_kinase_dom"/>
</dbReference>
<evidence type="ECO:0000256" key="9">
    <source>
        <dbReference type="PROSITE-ProRule" id="PRU00050"/>
    </source>
</evidence>
<dbReference type="EMBL" id="JANFPI010000001">
    <property type="protein sequence ID" value="MCX8995922.1"/>
    <property type="molecule type" value="Genomic_DNA"/>
</dbReference>
<dbReference type="InterPro" id="IPR011006">
    <property type="entry name" value="CheY-like_superfamily"/>
</dbReference>
<dbReference type="Pfam" id="PF00512">
    <property type="entry name" value="HisKA"/>
    <property type="match status" value="1"/>
</dbReference>
<dbReference type="SUPFAM" id="SSF47757">
    <property type="entry name" value="Chemotaxis receptor methyltransferase CheR, N-terminal domain"/>
    <property type="match status" value="1"/>
</dbReference>
<dbReference type="Gene3D" id="1.10.10.10">
    <property type="entry name" value="Winged helix-like DNA-binding domain superfamily/Winged helix DNA-binding domain"/>
    <property type="match status" value="1"/>
</dbReference>
<comment type="catalytic activity">
    <reaction evidence="1">
        <text>ATP + protein L-histidine = ADP + protein N-phospho-L-histidine.</text>
        <dbReference type="EC" id="2.7.13.3"/>
    </reaction>
</comment>
<dbReference type="PROSITE" id="PS00622">
    <property type="entry name" value="HTH_LUXR_1"/>
    <property type="match status" value="1"/>
</dbReference>
<dbReference type="FunFam" id="3.40.50.2300:FF:000018">
    <property type="entry name" value="DNA-binding transcriptional regulator NtrC"/>
    <property type="match status" value="1"/>
</dbReference>
<evidence type="ECO:0000256" key="4">
    <source>
        <dbReference type="ARBA" id="ARBA00022553"/>
    </source>
</evidence>
<dbReference type="PROSITE" id="PS50123">
    <property type="entry name" value="CHER"/>
    <property type="match status" value="1"/>
</dbReference>
<name>A0AAE3MX41_9HYPH</name>
<dbReference type="CDD" id="cd16434">
    <property type="entry name" value="CheB-CheR_fusion"/>
    <property type="match status" value="1"/>
</dbReference>
<dbReference type="Pfam" id="PF02518">
    <property type="entry name" value="HATPase_c"/>
    <property type="match status" value="1"/>
</dbReference>
<keyword evidence="9" id="KW-0378">Hydrolase</keyword>
<dbReference type="PANTHER" id="PTHR24422">
    <property type="entry name" value="CHEMOTAXIS PROTEIN METHYLTRANSFERASE"/>
    <property type="match status" value="1"/>
</dbReference>
<dbReference type="Pfam" id="PF01339">
    <property type="entry name" value="CheB_methylest"/>
    <property type="match status" value="1"/>
</dbReference>
<dbReference type="SUPFAM" id="SSF55874">
    <property type="entry name" value="ATPase domain of HSP90 chaperone/DNA topoisomerase II/histidine kinase"/>
    <property type="match status" value="1"/>
</dbReference>
<keyword evidence="20" id="KW-1185">Reference proteome</keyword>
<dbReference type="RefSeq" id="WP_306410177.1">
    <property type="nucleotide sequence ID" value="NZ_JANFPI010000001.1"/>
</dbReference>
<dbReference type="InterPro" id="IPR001789">
    <property type="entry name" value="Sig_transdc_resp-reg_receiver"/>
</dbReference>
<dbReference type="InterPro" id="IPR035965">
    <property type="entry name" value="PAS-like_dom_sf"/>
</dbReference>
<feature type="region of interest" description="Disordered" evidence="12">
    <location>
        <begin position="1066"/>
        <end position="1104"/>
    </location>
</feature>
<dbReference type="Gene3D" id="1.10.287.130">
    <property type="match status" value="1"/>
</dbReference>
<feature type="domain" description="Response regulatory" evidence="15">
    <location>
        <begin position="1105"/>
        <end position="1222"/>
    </location>
</feature>
<dbReference type="InterPro" id="IPR029063">
    <property type="entry name" value="SAM-dependent_MTases_sf"/>
</dbReference>
<dbReference type="SMART" id="SM00421">
    <property type="entry name" value="HTH_LUXR"/>
    <property type="match status" value="1"/>
</dbReference>
<dbReference type="CDD" id="cd17546">
    <property type="entry name" value="REC_hyHK_CKI1_RcsC-like"/>
    <property type="match status" value="1"/>
</dbReference>
<dbReference type="GO" id="GO:0008757">
    <property type="term" value="F:S-adenosylmethionine-dependent methyltransferase activity"/>
    <property type="evidence" value="ECO:0007669"/>
    <property type="project" value="InterPro"/>
</dbReference>
<dbReference type="InterPro" id="IPR016032">
    <property type="entry name" value="Sig_transdc_resp-reg_C-effctor"/>
</dbReference>
<dbReference type="GO" id="GO:0003677">
    <property type="term" value="F:DNA binding"/>
    <property type="evidence" value="ECO:0007669"/>
    <property type="project" value="UniProtKB-KW"/>
</dbReference>
<dbReference type="SMART" id="SM00388">
    <property type="entry name" value="HisKA"/>
    <property type="match status" value="1"/>
</dbReference>
<dbReference type="SMART" id="SM00448">
    <property type="entry name" value="REC"/>
    <property type="match status" value="2"/>
</dbReference>
<dbReference type="PANTHER" id="PTHR24422:SF27">
    <property type="entry name" value="PROTEIN-GLUTAMATE O-METHYLTRANSFERASE"/>
    <property type="match status" value="1"/>
</dbReference>
<evidence type="ECO:0000259" key="17">
    <source>
        <dbReference type="PROSITE" id="PS50122"/>
    </source>
</evidence>
<gene>
    <name evidence="19" type="ORF">NOF55_02265</name>
</gene>
<dbReference type="InterPro" id="IPR036097">
    <property type="entry name" value="HisK_dim/P_sf"/>
</dbReference>
<dbReference type="InterPro" id="IPR000792">
    <property type="entry name" value="Tscrpt_reg_LuxR_C"/>
</dbReference>
<dbReference type="SUPFAM" id="SSF46894">
    <property type="entry name" value="C-terminal effector domain of the bipartite response regulators"/>
    <property type="match status" value="1"/>
</dbReference>
<dbReference type="SUPFAM" id="SSF52738">
    <property type="entry name" value="Methylesterase CheB, C-terminal domain"/>
    <property type="match status" value="1"/>
</dbReference>
<dbReference type="GO" id="GO:0000156">
    <property type="term" value="F:phosphorelay response regulator activity"/>
    <property type="evidence" value="ECO:0007669"/>
    <property type="project" value="InterPro"/>
</dbReference>
<dbReference type="InterPro" id="IPR036890">
    <property type="entry name" value="HATPase_C_sf"/>
</dbReference>
<dbReference type="Pfam" id="PF01739">
    <property type="entry name" value="CheR"/>
    <property type="match status" value="1"/>
</dbReference>
<dbReference type="SUPFAM" id="SSF53335">
    <property type="entry name" value="S-adenosyl-L-methionine-dependent methyltransferases"/>
    <property type="match status" value="1"/>
</dbReference>
<evidence type="ECO:0000256" key="10">
    <source>
        <dbReference type="PROSITE-ProRule" id="PRU00169"/>
    </source>
</evidence>
<keyword evidence="8" id="KW-0804">Transcription</keyword>
<dbReference type="SMART" id="SM00387">
    <property type="entry name" value="HATPase_c"/>
    <property type="match status" value="1"/>
</dbReference>
<dbReference type="PRINTS" id="PR00038">
    <property type="entry name" value="HTHLUXR"/>
</dbReference>
<feature type="coiled-coil region" evidence="11">
    <location>
        <begin position="646"/>
        <end position="726"/>
    </location>
</feature>
<feature type="compositionally biased region" description="Basic and acidic residues" evidence="12">
    <location>
        <begin position="1085"/>
        <end position="1102"/>
    </location>
</feature>
<proteinExistence type="predicted"/>
<evidence type="ECO:0000259" key="15">
    <source>
        <dbReference type="PROSITE" id="PS50110"/>
    </source>
</evidence>
<dbReference type="InterPro" id="IPR035909">
    <property type="entry name" value="CheB_C"/>
</dbReference>
<evidence type="ECO:0000259" key="16">
    <source>
        <dbReference type="PROSITE" id="PS50113"/>
    </source>
</evidence>
<dbReference type="SUPFAM" id="SSF52172">
    <property type="entry name" value="CheY-like"/>
    <property type="match status" value="2"/>
</dbReference>
<dbReference type="Gene3D" id="3.30.565.10">
    <property type="entry name" value="Histidine kinase-like ATPase, C-terminal domain"/>
    <property type="match status" value="1"/>
</dbReference>
<protein>
    <recommendedName>
        <fullName evidence="2">histidine kinase</fullName>
        <ecNumber evidence="2">2.7.13.3</ecNumber>
    </recommendedName>
</protein>
<dbReference type="Proteomes" id="UP001208771">
    <property type="component" value="Unassembled WGS sequence"/>
</dbReference>
<dbReference type="InterPro" id="IPR003594">
    <property type="entry name" value="HATPase_dom"/>
</dbReference>
<dbReference type="Pfam" id="PF00072">
    <property type="entry name" value="Response_reg"/>
    <property type="match status" value="2"/>
</dbReference>
<dbReference type="SUPFAM" id="SSF55785">
    <property type="entry name" value="PYP-like sensor domain (PAS domain)"/>
    <property type="match status" value="1"/>
</dbReference>
<feature type="domain" description="CheB-type methylesterase" evidence="17">
    <location>
        <begin position="15"/>
        <end position="193"/>
    </location>
</feature>
<dbReference type="PROSITE" id="PS50109">
    <property type="entry name" value="HIS_KIN"/>
    <property type="match status" value="1"/>
</dbReference>
<dbReference type="EC" id="2.7.13.3" evidence="2"/>
<dbReference type="PRINTS" id="PR00996">
    <property type="entry name" value="CHERMTFRASE"/>
</dbReference>
<keyword evidence="6" id="KW-0805">Transcription regulation</keyword>
<keyword evidence="5" id="KW-0902">Two-component regulatory system</keyword>
<keyword evidence="3 9" id="KW-0145">Chemotaxis</keyword>
<dbReference type="InterPro" id="IPR022641">
    <property type="entry name" value="CheR_N"/>
</dbReference>
<dbReference type="Gene3D" id="3.40.50.180">
    <property type="entry name" value="Methylesterase CheB, C-terminal domain"/>
    <property type="match status" value="1"/>
</dbReference>
<dbReference type="PROSITE" id="PS50110">
    <property type="entry name" value="RESPONSE_REGULATORY"/>
    <property type="match status" value="2"/>
</dbReference>
<dbReference type="Gene3D" id="3.40.50.2300">
    <property type="match status" value="2"/>
</dbReference>
<evidence type="ECO:0000256" key="6">
    <source>
        <dbReference type="ARBA" id="ARBA00023015"/>
    </source>
</evidence>
<evidence type="ECO:0000256" key="5">
    <source>
        <dbReference type="ARBA" id="ARBA00023012"/>
    </source>
</evidence>
<feature type="active site" evidence="9">
    <location>
        <position position="48"/>
    </location>
</feature>
<dbReference type="GO" id="GO:0008984">
    <property type="term" value="F:protein-glutamate methylesterase activity"/>
    <property type="evidence" value="ECO:0007669"/>
    <property type="project" value="InterPro"/>
</dbReference>
<dbReference type="InterPro" id="IPR000673">
    <property type="entry name" value="Sig_transdc_resp-reg_Me-estase"/>
</dbReference>
<evidence type="ECO:0000259" key="14">
    <source>
        <dbReference type="PROSITE" id="PS50109"/>
    </source>
</evidence>
<dbReference type="CDD" id="cd00082">
    <property type="entry name" value="HisKA"/>
    <property type="match status" value="1"/>
</dbReference>
<dbReference type="Gene3D" id="3.40.50.150">
    <property type="entry name" value="Vaccinia Virus protein VP39"/>
    <property type="match status" value="1"/>
</dbReference>
<evidence type="ECO:0000256" key="2">
    <source>
        <dbReference type="ARBA" id="ARBA00012438"/>
    </source>
</evidence>
<dbReference type="InterPro" id="IPR050903">
    <property type="entry name" value="Bact_Chemotaxis_MeTrfase"/>
</dbReference>
<evidence type="ECO:0000256" key="7">
    <source>
        <dbReference type="ARBA" id="ARBA00023125"/>
    </source>
</evidence>
<dbReference type="PROSITE" id="PS50113">
    <property type="entry name" value="PAC"/>
    <property type="match status" value="1"/>
</dbReference>
<organism evidence="19 20">
    <name type="scientific">Ectorhizobium quercum</name>
    <dbReference type="NCBI Taxonomy" id="2965071"/>
    <lineage>
        <taxon>Bacteria</taxon>
        <taxon>Pseudomonadati</taxon>
        <taxon>Pseudomonadota</taxon>
        <taxon>Alphaproteobacteria</taxon>
        <taxon>Hyphomicrobiales</taxon>
        <taxon>Rhizobiaceae</taxon>
        <taxon>Ectorhizobium</taxon>
    </lineage>
</organism>
<feature type="domain" description="Histidine kinase" evidence="14">
    <location>
        <begin position="864"/>
        <end position="1080"/>
    </location>
</feature>
<feature type="active site" evidence="9">
    <location>
        <position position="21"/>
    </location>
</feature>
<evidence type="ECO:0000259" key="18">
    <source>
        <dbReference type="PROSITE" id="PS50123"/>
    </source>
</evidence>
<dbReference type="CDD" id="cd06170">
    <property type="entry name" value="LuxR_C_like"/>
    <property type="match status" value="1"/>
</dbReference>
<feature type="region of interest" description="Disordered" evidence="12">
    <location>
        <begin position="1442"/>
        <end position="1464"/>
    </location>
</feature>
<accession>A0AAE3MX41</accession>
<evidence type="ECO:0000259" key="13">
    <source>
        <dbReference type="PROSITE" id="PS50043"/>
    </source>
</evidence>
<evidence type="ECO:0000256" key="3">
    <source>
        <dbReference type="ARBA" id="ARBA00022500"/>
    </source>
</evidence>
<feature type="domain" description="CheR-type methyltransferase" evidence="18">
    <location>
        <begin position="221"/>
        <end position="468"/>
    </location>
</feature>
<keyword evidence="4 10" id="KW-0597">Phosphoprotein</keyword>
<dbReference type="InterPro" id="IPR036388">
    <property type="entry name" value="WH-like_DNA-bd_sf"/>
</dbReference>
<dbReference type="Gene3D" id="3.30.450.20">
    <property type="entry name" value="PAS domain"/>
    <property type="match status" value="1"/>
</dbReference>
<dbReference type="InterPro" id="IPR003661">
    <property type="entry name" value="HisK_dim/P_dom"/>
</dbReference>
<feature type="active site" evidence="9">
    <location>
        <position position="141"/>
    </location>
</feature>
<dbReference type="InterPro" id="IPR000780">
    <property type="entry name" value="CheR_MeTrfase"/>
</dbReference>
<evidence type="ECO:0000256" key="8">
    <source>
        <dbReference type="ARBA" id="ARBA00023163"/>
    </source>
</evidence>
<dbReference type="SMART" id="SM00138">
    <property type="entry name" value="MeTrc"/>
    <property type="match status" value="1"/>
</dbReference>
<dbReference type="PROSITE" id="PS50122">
    <property type="entry name" value="CHEB"/>
    <property type="match status" value="1"/>
</dbReference>
<dbReference type="FunFam" id="3.30.565.10:FF:000049">
    <property type="entry name" value="Two-component sensor histidine kinase"/>
    <property type="match status" value="1"/>
</dbReference>
<feature type="modified residue" description="4-aspartylphosphate" evidence="10">
    <location>
        <position position="1156"/>
    </location>
</feature>
<sequence length="1464" mass="160386">MAARGPPHGFGDFPVVGIGASAGGLDACARFLDALPSASGMAFILVQHLDPTHESMMVELLAPHTAMTVVQADDGMRLERDHLYVIPPGTYLSVASGGTLHLSAPEAPHGARMPFDFLLRSLAEKLHERAVCVVLSGTGADGSLGLKAVKEKGGLVIAQDPAEAAHDGMPGSAILTGAVDLVLPLAGIPAALVRFHRRLSRIRAAAPPQARKAGEDWLPAIIELLREKTTHDFRLYKDGTLRRRIERRMAMAAVEIDDINRYVEILKDDSRELDRLATDLLINVTSFFRDPGVFDVLARTIVPDLVRNHSIDQPLRIWIAGCSTGEETYSLAMLFREEITAAKREIKLQIFASDIDADAVATAREGVYPPSIAAEVSPERLARFFSKDDHGYRILPELRAAIVFAVQDVLTDPPFSRLDLVSCRNLLIYLLPEAQQKAISFFHFALREGGILLLGSAETVAESENRFEVISKAERLYRHIGRNRPGELGVLIGAADAARGLARAPAGQVPSRQAALAEECRRLVMDIYAPAAVLINRKLECLYSLGPTERYLRVPQGHPSYDFLAMVRPHLRIKLRAAIHQAIVEKTRILMSGGQTDYEGRPGSFHIAVHPAAIDGEALLLICFLDDPEPALPDTQPDGPQDAAHVAELRQQLAATRAELQAAIHSLETSNEEQKAINEEALSVNEEYQSTNEELLTSKEELQSLNEELTALNGQLQETLERQRTTASDLQNILYSTDVATIFLDLGLDIRFFTPSTRSLFNIIPTDIGRPLADLNSLATDDDLLADAHTVLQTLTPIEREIQARNGLWYNRRILPYRAQDDQVEGVVITFSDITERRRAVEALEAARKEAQQANIAKSRFLAAASHDLRQPLQALNLMHGALARKIRDDRKDEALAFMTRLDGTAAAMSGMLNTLLDINQLEAGTVHPQLTSFRIDELLERLRDEFTYHAQAQALLLRVVACRVSVYSDPHLLEQMIRNLMANALKYTRRGKVLLGCRRHGAMLRIEIWDTGVGIAEADLQSIFDEYHQVGNAARERSRGLGLGLSIVQRLASLLDHPVRVRSQPDKGSVFSIDVPLPPGGGPEPDKDSHAVSGRPDDDPVPRSIFVIEDDGELRELLEAVLTEEGYVTKSAPDGLAALDALARGAFQPELILADYNLPNGMSGLAAATTMRERLHRPVPIVILTGDISTDTLQRIASQDCVQLNKPVKTADLVQTVRRLLRASRPLLAPSSHRAAEATRSAAQPVIFVVDDDSHIREGLRGLLEAEGLTVETFATCEAFLGAYRPDREGCLLVDAYLPGMSGLELLEWLRDRKSGMPSIMITGSSDIPMAVNAMKAGASDFIEKPVDRGELLAGVKRALEQSRDATKLSAWRSVARDQVASLTTRQREIMDLVLAGHPSKNIAADLGISQRTVENHRAAIMRKTGTRSIPALARLALAAASNEPREPPAEGAVTMDHGCRPE</sequence>
<dbReference type="GO" id="GO:0006935">
    <property type="term" value="P:chemotaxis"/>
    <property type="evidence" value="ECO:0007669"/>
    <property type="project" value="UniProtKB-UniRule"/>
</dbReference>
<keyword evidence="7" id="KW-0238">DNA-binding</keyword>
<evidence type="ECO:0000313" key="19">
    <source>
        <dbReference type="EMBL" id="MCX8995922.1"/>
    </source>
</evidence>
<evidence type="ECO:0000256" key="12">
    <source>
        <dbReference type="SAM" id="MobiDB-lite"/>
    </source>
</evidence>
<dbReference type="PROSITE" id="PS50043">
    <property type="entry name" value="HTH_LUXR_2"/>
    <property type="match status" value="1"/>
</dbReference>
<dbReference type="GO" id="GO:0000155">
    <property type="term" value="F:phosphorelay sensor kinase activity"/>
    <property type="evidence" value="ECO:0007669"/>
    <property type="project" value="InterPro"/>
</dbReference>
<feature type="modified residue" description="4-aspartylphosphate" evidence="10">
    <location>
        <position position="1296"/>
    </location>
</feature>
<dbReference type="InterPro" id="IPR022642">
    <property type="entry name" value="CheR_C"/>
</dbReference>
<evidence type="ECO:0000313" key="20">
    <source>
        <dbReference type="Proteomes" id="UP001208771"/>
    </source>
</evidence>